<feature type="coiled-coil region" evidence="1">
    <location>
        <begin position="175"/>
        <end position="202"/>
    </location>
</feature>
<dbReference type="RefSeq" id="WP_005020475.1">
    <property type="nucleotide sequence ID" value="NZ_DS990441.1"/>
</dbReference>
<dbReference type="EMBL" id="DS990441">
    <property type="protein sequence ID" value="EEQ62583.1"/>
    <property type="molecule type" value="Genomic_DNA"/>
</dbReference>
<proteinExistence type="predicted"/>
<accession>C5EX39</accession>
<organism evidence="3 4">
    <name type="scientific">Helicobacter pullorum MIT 98-5489</name>
    <dbReference type="NCBI Taxonomy" id="537972"/>
    <lineage>
        <taxon>Bacteria</taxon>
        <taxon>Pseudomonadati</taxon>
        <taxon>Campylobacterota</taxon>
        <taxon>Epsilonproteobacteria</taxon>
        <taxon>Campylobacterales</taxon>
        <taxon>Helicobacteraceae</taxon>
        <taxon>Helicobacter</taxon>
    </lineage>
</organism>
<evidence type="ECO:0000313" key="3">
    <source>
        <dbReference type="EMBL" id="EEQ62583.1"/>
    </source>
</evidence>
<evidence type="ECO:0000256" key="1">
    <source>
        <dbReference type="SAM" id="Coils"/>
    </source>
</evidence>
<keyword evidence="4" id="KW-1185">Reference proteome</keyword>
<dbReference type="Proteomes" id="UP000003953">
    <property type="component" value="Unassembled WGS sequence"/>
</dbReference>
<sequence>MANDKNIYSSLQIISDSDELQLKPQSQENDFGVAGQVFSNSVGVAGAYSQEKIKVLFDANDKLDKQVGSQLIKVNFGIFNVLYKKLEQKSNEKIVKELAIEGATGYVVTKSIETGFVIKQAAKQTGKKVGIRAGISIAARIFTGIGTGAIIGSKVPIVGTIIGAVAGGIIASKIEDKVFEDEKKEQEKIKQLNEEITKIYSKINQMSDYLIRNNYIELRELNEIEVEKLFKSASSLDITYLETIQLMLSFPHYLKKESKQEVYTPLSPQGISFPYSSITYLTSIKALKDILKEYLPKAKKIVLYTPNPFVSLYTSSPFYVFNSNLSFFNPHLQYLLTSKDTQQWLYDTLFNLARDNREIIVYEWGGSIEKLDSKESQANKKDLDSKDTNQSTNIQKQTSLKDLESKESTSKNLYFKIQDTLCYNPKKQCA</sequence>
<dbReference type="HOGENOM" id="CLU_637395_0_0_7"/>
<dbReference type="eggNOG" id="COG4104">
    <property type="taxonomic scope" value="Bacteria"/>
</dbReference>
<reference evidence="4" key="1">
    <citation type="journal article" date="2014" name="Genome Announc.">
        <title>Draft genome sequences of six enterohepatic helicobacter species isolated from humans and one from rhesus macaques.</title>
        <authorList>
            <person name="Shen Z."/>
            <person name="Sheh A."/>
            <person name="Young S.K."/>
            <person name="Abouelliel A."/>
            <person name="Ward D.V."/>
            <person name="Earl A.M."/>
            <person name="Fox J.G."/>
        </authorList>
    </citation>
    <scope>NUCLEOTIDE SEQUENCE [LARGE SCALE GENOMIC DNA]</scope>
    <source>
        <strain evidence="4">MIT 98-5489</strain>
    </source>
</reference>
<gene>
    <name evidence="3" type="ORF">HPMG_00040</name>
</gene>
<feature type="compositionally biased region" description="Basic and acidic residues" evidence="2">
    <location>
        <begin position="375"/>
        <end position="387"/>
    </location>
</feature>
<evidence type="ECO:0008006" key="5">
    <source>
        <dbReference type="Google" id="ProtNLM"/>
    </source>
</evidence>
<evidence type="ECO:0000313" key="4">
    <source>
        <dbReference type="Proteomes" id="UP000003953"/>
    </source>
</evidence>
<keyword evidence="1" id="KW-0175">Coiled coil</keyword>
<feature type="compositionally biased region" description="Polar residues" evidence="2">
    <location>
        <begin position="388"/>
        <end position="398"/>
    </location>
</feature>
<feature type="region of interest" description="Disordered" evidence="2">
    <location>
        <begin position="375"/>
        <end position="407"/>
    </location>
</feature>
<protein>
    <recommendedName>
        <fullName evidence="5">Glycine zipper domain-containing protein</fullName>
    </recommendedName>
</protein>
<name>C5EX39_9HELI</name>
<evidence type="ECO:0000256" key="2">
    <source>
        <dbReference type="SAM" id="MobiDB-lite"/>
    </source>
</evidence>
<dbReference type="AlphaFoldDB" id="C5EX39"/>